<protein>
    <submittedName>
        <fullName evidence="1">Uncharacterized protein</fullName>
    </submittedName>
</protein>
<evidence type="ECO:0000313" key="1">
    <source>
        <dbReference type="EMBL" id="KAG7298016.1"/>
    </source>
</evidence>
<gene>
    <name evidence="1" type="ORF">JYU34_018776</name>
</gene>
<comment type="caution">
    <text evidence="1">The sequence shown here is derived from an EMBL/GenBank/DDBJ whole genome shotgun (WGS) entry which is preliminary data.</text>
</comment>
<dbReference type="Proteomes" id="UP000823941">
    <property type="component" value="Chromosome 25"/>
</dbReference>
<keyword evidence="2" id="KW-1185">Reference proteome</keyword>
<reference evidence="1 2" key="1">
    <citation type="submission" date="2021-06" db="EMBL/GenBank/DDBJ databases">
        <title>A haploid diamondback moth (Plutella xylostella L.) genome assembly resolves 31 chromosomes and identifies a diamide resistance mutation.</title>
        <authorList>
            <person name="Ward C.M."/>
            <person name="Perry K.D."/>
            <person name="Baker G."/>
            <person name="Powis K."/>
            <person name="Heckel D.G."/>
            <person name="Baxter S.W."/>
        </authorList>
    </citation>
    <scope>NUCLEOTIDE SEQUENCE [LARGE SCALE GENOMIC DNA]</scope>
    <source>
        <strain evidence="1 2">LV</strain>
        <tissue evidence="1">Single pupa</tissue>
    </source>
</reference>
<name>A0ABQ7PYH0_PLUXY</name>
<proteinExistence type="predicted"/>
<accession>A0ABQ7PYH0</accession>
<sequence length="138" mass="14812">MQPAASAHSVSRSGLELDRCRLQAGGAPRGRAGVGERGCGAGRCRRPGCISRAVISVQLDSWQSGAAPPPVHTSPAGLHRRSHSACLKTHLLHSREVKPSGKPFFSVPRTDGLVYFHRSHSARPRTLPYGRVISDMTN</sequence>
<evidence type="ECO:0000313" key="2">
    <source>
        <dbReference type="Proteomes" id="UP000823941"/>
    </source>
</evidence>
<dbReference type="EMBL" id="JAHIBW010000025">
    <property type="protein sequence ID" value="KAG7298016.1"/>
    <property type="molecule type" value="Genomic_DNA"/>
</dbReference>
<organism evidence="1 2">
    <name type="scientific">Plutella xylostella</name>
    <name type="common">Diamondback moth</name>
    <name type="synonym">Plutella maculipennis</name>
    <dbReference type="NCBI Taxonomy" id="51655"/>
    <lineage>
        <taxon>Eukaryota</taxon>
        <taxon>Metazoa</taxon>
        <taxon>Ecdysozoa</taxon>
        <taxon>Arthropoda</taxon>
        <taxon>Hexapoda</taxon>
        <taxon>Insecta</taxon>
        <taxon>Pterygota</taxon>
        <taxon>Neoptera</taxon>
        <taxon>Endopterygota</taxon>
        <taxon>Lepidoptera</taxon>
        <taxon>Glossata</taxon>
        <taxon>Ditrysia</taxon>
        <taxon>Yponomeutoidea</taxon>
        <taxon>Plutellidae</taxon>
        <taxon>Plutella</taxon>
    </lineage>
</organism>